<keyword evidence="9" id="KW-1185">Reference proteome</keyword>
<evidence type="ECO:0000256" key="2">
    <source>
        <dbReference type="ARBA" id="ARBA00009773"/>
    </source>
</evidence>
<comment type="similarity">
    <text evidence="2">Belongs to the autoinducer-2 exporter (AI-2E) (TC 2.A.86) family.</text>
</comment>
<evidence type="ECO:0008006" key="10">
    <source>
        <dbReference type="Google" id="ProtNLM"/>
    </source>
</evidence>
<evidence type="ECO:0000256" key="1">
    <source>
        <dbReference type="ARBA" id="ARBA00004141"/>
    </source>
</evidence>
<feature type="compositionally biased region" description="Low complexity" evidence="6">
    <location>
        <begin position="61"/>
        <end position="73"/>
    </location>
</feature>
<keyword evidence="4 7" id="KW-1133">Transmembrane helix</keyword>
<evidence type="ECO:0000256" key="4">
    <source>
        <dbReference type="ARBA" id="ARBA00022989"/>
    </source>
</evidence>
<organism evidence="8 9">
    <name type="scientific">Strix occidentalis caurina</name>
    <name type="common">northern spotted owl</name>
    <dbReference type="NCBI Taxonomy" id="311401"/>
    <lineage>
        <taxon>Eukaryota</taxon>
        <taxon>Metazoa</taxon>
        <taxon>Chordata</taxon>
        <taxon>Craniata</taxon>
        <taxon>Vertebrata</taxon>
        <taxon>Euteleostomi</taxon>
        <taxon>Archelosauria</taxon>
        <taxon>Archosauria</taxon>
        <taxon>Dinosauria</taxon>
        <taxon>Saurischia</taxon>
        <taxon>Theropoda</taxon>
        <taxon>Coelurosauria</taxon>
        <taxon>Aves</taxon>
        <taxon>Neognathae</taxon>
        <taxon>Neoaves</taxon>
        <taxon>Telluraves</taxon>
        <taxon>Strigiformes</taxon>
        <taxon>Strigidae</taxon>
        <taxon>Strix</taxon>
    </lineage>
</organism>
<dbReference type="PANTHER" id="PTHR21716:SF4">
    <property type="entry name" value="TRANSMEMBRANE PROTEIN 245"/>
    <property type="match status" value="1"/>
</dbReference>
<dbReference type="Proteomes" id="UP000694551">
    <property type="component" value="Unplaced"/>
</dbReference>
<dbReference type="Ensembl" id="ENSSOCT00000013570.1">
    <property type="protein sequence ID" value="ENSSOCP00000013208.1"/>
    <property type="gene ID" value="ENSSOCG00000010032.1"/>
</dbReference>
<evidence type="ECO:0000313" key="8">
    <source>
        <dbReference type="Ensembl" id="ENSSOCP00000013208.1"/>
    </source>
</evidence>
<keyword evidence="3 7" id="KW-0812">Transmembrane</keyword>
<evidence type="ECO:0000256" key="6">
    <source>
        <dbReference type="SAM" id="MobiDB-lite"/>
    </source>
</evidence>
<sequence>MTVGMLHEQQIGKESSGAELPGQMISIAASTIAMAISMTEDESNNERSSQPSEGDQIPHASSSFSSSSSSSGSRQRPEIGSFLRKKKTSDIYFVTLVWAIVIVQIWLNFWIVQLLPVPFAVWALKKLVVHFGVLNFMANHCKSWWQLAENFVKERQEALAPRPIRGLGRVMLKLDSKIIVWLEKMLDKIISIFIIFLLVIGTLLLALLLTAKVHQESVHMIQVTSSLINETVASHPEWAK</sequence>
<evidence type="ECO:0000256" key="5">
    <source>
        <dbReference type="ARBA" id="ARBA00023136"/>
    </source>
</evidence>
<dbReference type="GO" id="GO:0016020">
    <property type="term" value="C:membrane"/>
    <property type="evidence" value="ECO:0007669"/>
    <property type="project" value="UniProtKB-SubCell"/>
</dbReference>
<evidence type="ECO:0000256" key="3">
    <source>
        <dbReference type="ARBA" id="ARBA00022692"/>
    </source>
</evidence>
<name>A0A8D0FEG2_STROC</name>
<feature type="transmembrane region" description="Helical" evidence="7">
    <location>
        <begin position="189"/>
        <end position="211"/>
    </location>
</feature>
<evidence type="ECO:0000313" key="9">
    <source>
        <dbReference type="Proteomes" id="UP000694551"/>
    </source>
</evidence>
<feature type="region of interest" description="Disordered" evidence="6">
    <location>
        <begin position="39"/>
        <end position="79"/>
    </location>
</feature>
<protein>
    <recommendedName>
        <fullName evidence="10">Transmembrane protein 245</fullName>
    </recommendedName>
</protein>
<dbReference type="PANTHER" id="PTHR21716">
    <property type="entry name" value="TRANSMEMBRANE PROTEIN"/>
    <property type="match status" value="1"/>
</dbReference>
<proteinExistence type="inferred from homology"/>
<dbReference type="InterPro" id="IPR002549">
    <property type="entry name" value="AI-2E-like"/>
</dbReference>
<reference evidence="8" key="2">
    <citation type="submission" date="2025-09" db="UniProtKB">
        <authorList>
            <consortium name="Ensembl"/>
        </authorList>
    </citation>
    <scope>IDENTIFICATION</scope>
</reference>
<accession>A0A8D0FEG2</accession>
<evidence type="ECO:0000256" key="7">
    <source>
        <dbReference type="SAM" id="Phobius"/>
    </source>
</evidence>
<feature type="transmembrane region" description="Helical" evidence="7">
    <location>
        <begin position="91"/>
        <end position="112"/>
    </location>
</feature>
<comment type="subcellular location">
    <subcellularLocation>
        <location evidence="1">Membrane</location>
        <topology evidence="1">Multi-pass membrane protein</topology>
    </subcellularLocation>
</comment>
<keyword evidence="5 7" id="KW-0472">Membrane</keyword>
<reference evidence="8" key="1">
    <citation type="submission" date="2025-08" db="UniProtKB">
        <authorList>
            <consortium name="Ensembl"/>
        </authorList>
    </citation>
    <scope>IDENTIFICATION</scope>
</reference>
<dbReference type="AlphaFoldDB" id="A0A8D0FEG2"/>